<reference evidence="1 2" key="1">
    <citation type="submission" date="2019-08" db="EMBL/GenBank/DDBJ databases">
        <authorList>
            <person name="Peeters C."/>
        </authorList>
    </citation>
    <scope>NUCLEOTIDE SEQUENCE [LARGE SCALE GENOMIC DNA]</scope>
    <source>
        <strain evidence="1 2">LMG 31107</strain>
    </source>
</reference>
<gene>
    <name evidence="1" type="ORF">PCE31107_02821</name>
</gene>
<name>A0A5E4VQG1_9BURK</name>
<evidence type="ECO:0000313" key="2">
    <source>
        <dbReference type="Proteomes" id="UP000396788"/>
    </source>
</evidence>
<proteinExistence type="predicted"/>
<protein>
    <submittedName>
        <fullName evidence="1">Uncharacterized protein</fullName>
    </submittedName>
</protein>
<dbReference type="EMBL" id="CABPRY010000006">
    <property type="protein sequence ID" value="VVE14572.1"/>
    <property type="molecule type" value="Genomic_DNA"/>
</dbReference>
<dbReference type="Proteomes" id="UP000396788">
    <property type="component" value="Unassembled WGS sequence"/>
</dbReference>
<sequence length="76" mass="8486">MSDFSQADLDRALRDYRARLTEAVAYATAWHDRLENGIPPSSGEVSEFTVRSGQLNAEVAQALSHYSQVAAHHYHL</sequence>
<evidence type="ECO:0000313" key="1">
    <source>
        <dbReference type="EMBL" id="VVE14572.1"/>
    </source>
</evidence>
<dbReference type="AlphaFoldDB" id="A0A5E4VQG1"/>
<organism evidence="1 2">
    <name type="scientific">Pandoraea cepalis</name>
    <dbReference type="NCBI Taxonomy" id="2508294"/>
    <lineage>
        <taxon>Bacteria</taxon>
        <taxon>Pseudomonadati</taxon>
        <taxon>Pseudomonadota</taxon>
        <taxon>Betaproteobacteria</taxon>
        <taxon>Burkholderiales</taxon>
        <taxon>Burkholderiaceae</taxon>
        <taxon>Pandoraea</taxon>
    </lineage>
</organism>
<accession>A0A5E4VQG1</accession>